<dbReference type="InterPro" id="IPR045079">
    <property type="entry name" value="Oxoprolinase-like"/>
</dbReference>
<keyword evidence="7" id="KW-1185">Reference proteome</keyword>
<dbReference type="GO" id="GO:0005829">
    <property type="term" value="C:cytosol"/>
    <property type="evidence" value="ECO:0007669"/>
    <property type="project" value="TreeGrafter"/>
</dbReference>
<dbReference type="RefSeq" id="WP_146580187.1">
    <property type="nucleotide sequence ID" value="NZ_SJPM01000011.1"/>
</dbReference>
<comment type="similarity">
    <text evidence="1">Belongs to the oxoprolinase family.</text>
</comment>
<evidence type="ECO:0000313" key="7">
    <source>
        <dbReference type="Proteomes" id="UP000316213"/>
    </source>
</evidence>
<keyword evidence="6" id="KW-0436">Ligase</keyword>
<sequence length="1322" mass="141218">MNHRKSTTDVWADIGGTFTDCLVNVRQHDGTWQQRTLKVLSSGLVAAELIAAETGRLTVAIPPAFVCEGFWKSAGVFSPDHVKLGTIESCELIQPADQQGRALVRIKLLQTFPSSLTPGVSLTLDGAIEAPVLATRLILGLPLTEPLPPLHVRLGTTRGTNALLTRGGAKTALLITKGFADLLAIGTQNRPELFALDIIKPKPLPETILEVPGRLAADGSELQPIDVGRVRDALTSLAKSPDRPEVIAICLMHAYQNDAHERQVETIVREAGFDRVVRSSQIAALPRIVPRAETTTLDAYLQPVLEDYVQRVEQQFGGESNCTLRWMTSGGNLVTSAAFRGRESVLSGPAGGVVALEQIARAIGVQGAVGLDMGGTSTDVSRYDGRIGRRQESEIAGIRVLSPMMDIHTVASGGGSICGVRDGRLFVGPESAGANPGPACYGRGGPLTITDLNVVLGRLPIDKFPFRLDLEASREALKNVHQQLPQDIATSPEELAEGFLKIAVTEMAEAARVVTTAAGNDVRKMTLVGFGGAAGGHLCRVAEALEMDHAVDHPQAGILSAVGIGNAPIGRILDRPCLHLLANRLQPNDAPEIELESARTIPGDVANKLATAGGDLLAECIERLKNEEQLSSDDTNEDRLETRVSVDVRYVGTQSPIELTLAPIESLADRMDQQHAATFGYARPTMSIETVTLRAEATVRSEARTFTLESVPDTSHRALQTEDSSLAPSPSYDRCSLREGETIDGPAIITSPHSILVVESGWTATVDARQWIQLRRHQTSTRDATNTPADNLESDNDAVEMEIIARRVQGIAEAMGEVIRRTSVSVNVKERRDYSCAVFLGDGSLVANAPHVPVHLGAMGHTVRSMIEAFPDMQPGDCFISNDPFAGGSHLPDITVVTPVFCGSAARSPGWPCDFFVASRCHHAEIGGMVPGSMAPMATCLADEGVVLRNLPLVYQGKSHHAAIEHRLSTARYPSRNVPENMADIAAAEAAGREGARAIEAMADSLSLPRLTSLLRRLLDVAGEATASWIESLGDQPKHFRDQLDDGTPVEVTLTPDPIQRRLRIDFTGTGPVHPHGFNATRSIVTAAVLYVLRCVTPNELPLCDGVLRRIDLVIPPGLLDPLGSSEVSRDRTPEECPAVVAGNVETSNRVVDVLLGTLGVAAASQGTMNNLLIGDQSFGYYETIGGGAGATASHGGADAVHTHMTNTRITDPEVLESRLPIRLRRFGVRQNSGGAGTHRGGDGMIRELEFLRSLTVSMITSRRRTSPYGIAGGDNGQPGKQFLIQDGIETELDSSFSIQVQSGDRLRIETPGGGGFGPPLS</sequence>
<dbReference type="InterPro" id="IPR003692">
    <property type="entry name" value="Hydantoinase_B"/>
</dbReference>
<name>A0A5C6A025_9BACT</name>
<evidence type="ECO:0000256" key="1">
    <source>
        <dbReference type="ARBA" id="ARBA00010403"/>
    </source>
</evidence>
<proteinExistence type="inferred from homology"/>
<protein>
    <submittedName>
        <fullName evidence="6">Acetophenone carboxylase gamma subunit</fullName>
        <ecNumber evidence="6">6.4.1.8</ecNumber>
    </submittedName>
</protein>
<feature type="domain" description="Hydantoinase B/oxoprolinase" evidence="4">
    <location>
        <begin position="797"/>
        <end position="1320"/>
    </location>
</feature>
<accession>A0A5C6A025</accession>
<evidence type="ECO:0000259" key="5">
    <source>
        <dbReference type="Pfam" id="PF05378"/>
    </source>
</evidence>
<dbReference type="Pfam" id="PF01968">
    <property type="entry name" value="Hydantoinase_A"/>
    <property type="match status" value="1"/>
</dbReference>
<reference evidence="6 7" key="1">
    <citation type="submission" date="2019-02" db="EMBL/GenBank/DDBJ databases">
        <title>Deep-cultivation of Planctomycetes and their phenomic and genomic characterization uncovers novel biology.</title>
        <authorList>
            <person name="Wiegand S."/>
            <person name="Jogler M."/>
            <person name="Boedeker C."/>
            <person name="Pinto D."/>
            <person name="Vollmers J."/>
            <person name="Rivas-Marin E."/>
            <person name="Kohn T."/>
            <person name="Peeters S.H."/>
            <person name="Heuer A."/>
            <person name="Rast P."/>
            <person name="Oberbeckmann S."/>
            <person name="Bunk B."/>
            <person name="Jeske O."/>
            <person name="Meyerdierks A."/>
            <person name="Storesund J.E."/>
            <person name="Kallscheuer N."/>
            <person name="Luecker S."/>
            <person name="Lage O.M."/>
            <person name="Pohl T."/>
            <person name="Merkel B.J."/>
            <person name="Hornburger P."/>
            <person name="Mueller R.-W."/>
            <person name="Bruemmer F."/>
            <person name="Labrenz M."/>
            <person name="Spormann A.M."/>
            <person name="Op Den Camp H."/>
            <person name="Overmann J."/>
            <person name="Amann R."/>
            <person name="Jetten M.S.M."/>
            <person name="Mascher T."/>
            <person name="Medema M.H."/>
            <person name="Devos D.P."/>
            <person name="Kaster A.-K."/>
            <person name="Ovreas L."/>
            <person name="Rohde M."/>
            <person name="Galperin M.Y."/>
            <person name="Jogler C."/>
        </authorList>
    </citation>
    <scope>NUCLEOTIDE SEQUENCE [LARGE SCALE GENOMIC DNA]</scope>
    <source>
        <strain evidence="6 7">Pla100</strain>
    </source>
</reference>
<dbReference type="PANTHER" id="PTHR11365:SF23">
    <property type="entry name" value="HYPOTHETICAL 5-OXOPROLINASE (EUROFUNG)-RELATED"/>
    <property type="match status" value="1"/>
</dbReference>
<dbReference type="Pfam" id="PF02538">
    <property type="entry name" value="Hydantoinase_B"/>
    <property type="match status" value="1"/>
</dbReference>
<dbReference type="EMBL" id="SJPM01000011">
    <property type="protein sequence ID" value="TWT92548.1"/>
    <property type="molecule type" value="Genomic_DNA"/>
</dbReference>
<evidence type="ECO:0000313" key="6">
    <source>
        <dbReference type="EMBL" id="TWT92548.1"/>
    </source>
</evidence>
<gene>
    <name evidence="6" type="primary">apc3</name>
    <name evidence="6" type="ORF">Pla100_45660</name>
</gene>
<comment type="caution">
    <text evidence="6">The sequence shown here is derived from an EMBL/GenBank/DDBJ whole genome shotgun (WGS) entry which is preliminary data.</text>
</comment>
<feature type="region of interest" description="Disordered" evidence="2">
    <location>
        <begin position="710"/>
        <end position="733"/>
    </location>
</feature>
<evidence type="ECO:0000256" key="2">
    <source>
        <dbReference type="SAM" id="MobiDB-lite"/>
    </source>
</evidence>
<dbReference type="PANTHER" id="PTHR11365">
    <property type="entry name" value="5-OXOPROLINASE RELATED"/>
    <property type="match status" value="1"/>
</dbReference>
<dbReference type="InterPro" id="IPR002821">
    <property type="entry name" value="Hydantoinase_A"/>
</dbReference>
<evidence type="ECO:0000259" key="3">
    <source>
        <dbReference type="Pfam" id="PF01968"/>
    </source>
</evidence>
<feature type="domain" description="Hydantoinase/oxoprolinase N-terminal" evidence="5">
    <location>
        <begin position="150"/>
        <end position="271"/>
    </location>
</feature>
<dbReference type="GO" id="GO:0006749">
    <property type="term" value="P:glutathione metabolic process"/>
    <property type="evidence" value="ECO:0007669"/>
    <property type="project" value="TreeGrafter"/>
</dbReference>
<dbReference type="OrthoDB" id="9768323at2"/>
<feature type="domain" description="Hydantoinase A/oxoprolinase" evidence="3">
    <location>
        <begin position="291"/>
        <end position="567"/>
    </location>
</feature>
<evidence type="ECO:0000259" key="4">
    <source>
        <dbReference type="Pfam" id="PF02538"/>
    </source>
</evidence>
<dbReference type="InterPro" id="IPR008040">
    <property type="entry name" value="Hydant_A_N"/>
</dbReference>
<dbReference type="GO" id="GO:0017168">
    <property type="term" value="F:5-oxoprolinase (ATP-hydrolyzing) activity"/>
    <property type="evidence" value="ECO:0007669"/>
    <property type="project" value="TreeGrafter"/>
</dbReference>
<dbReference type="Proteomes" id="UP000316213">
    <property type="component" value="Unassembled WGS sequence"/>
</dbReference>
<dbReference type="Pfam" id="PF05378">
    <property type="entry name" value="Hydant_A_N"/>
    <property type="match status" value="1"/>
</dbReference>
<organism evidence="6 7">
    <name type="scientific">Neorhodopirellula pilleata</name>
    <dbReference type="NCBI Taxonomy" id="2714738"/>
    <lineage>
        <taxon>Bacteria</taxon>
        <taxon>Pseudomonadati</taxon>
        <taxon>Planctomycetota</taxon>
        <taxon>Planctomycetia</taxon>
        <taxon>Pirellulales</taxon>
        <taxon>Pirellulaceae</taxon>
        <taxon>Neorhodopirellula</taxon>
    </lineage>
</organism>
<dbReference type="EC" id="6.4.1.8" evidence="6"/>
<dbReference type="GO" id="GO:0016874">
    <property type="term" value="F:ligase activity"/>
    <property type="evidence" value="ECO:0007669"/>
    <property type="project" value="UniProtKB-KW"/>
</dbReference>